<organism evidence="11 12">
    <name type="scientific">Methanocella paludicola (strain DSM 17711 / JCM 13418 / NBRC 101707 / SANAE)</name>
    <dbReference type="NCBI Taxonomy" id="304371"/>
    <lineage>
        <taxon>Archaea</taxon>
        <taxon>Methanobacteriati</taxon>
        <taxon>Methanobacteriota</taxon>
        <taxon>Stenosarchaea group</taxon>
        <taxon>Methanomicrobia</taxon>
        <taxon>Methanocellales</taxon>
        <taxon>Methanocellaceae</taxon>
        <taxon>Methanocella</taxon>
    </lineage>
</organism>
<dbReference type="PROSITE" id="PS50059">
    <property type="entry name" value="FKBP_PPIASE"/>
    <property type="match status" value="1"/>
</dbReference>
<name>D1Z0G1_METPS</name>
<evidence type="ECO:0000256" key="2">
    <source>
        <dbReference type="ARBA" id="ARBA00004496"/>
    </source>
</evidence>
<feature type="domain" description="PPIase FKBP-type" evidence="10">
    <location>
        <begin position="36"/>
        <end position="126"/>
    </location>
</feature>
<dbReference type="Pfam" id="PF00254">
    <property type="entry name" value="FKBP_C"/>
    <property type="match status" value="1"/>
</dbReference>
<sequence>MTIMQSKRYIWAILLVLSIALVAGCTGTTEKTVAKNDTVTVDYIGMFDNGTIFDTSIESVARESGIYDEYLTYEPITFTAGAGDVIEGFDDAVIGMKLNESKNVTISPDLAYGDYDPSLIQPVNMTDLLANNITPHVNDTLYYGMQPVTVYAIPNNTTVLIDFNYPLAGKTLHYQIMVRNITSASSS</sequence>
<dbReference type="KEGG" id="mpd:MCP_2111"/>
<dbReference type="STRING" id="304371.MCP_2111"/>
<protein>
    <recommendedName>
        <fullName evidence="9">Peptidyl-prolyl cis-trans isomerase</fullName>
        <ecNumber evidence="9">5.2.1.8</ecNumber>
    </recommendedName>
</protein>
<evidence type="ECO:0000256" key="8">
    <source>
        <dbReference type="PROSITE-ProRule" id="PRU00277"/>
    </source>
</evidence>
<dbReference type="EC" id="5.2.1.8" evidence="9"/>
<dbReference type="EMBL" id="AP011532">
    <property type="protein sequence ID" value="BAI62183.1"/>
    <property type="molecule type" value="Genomic_DNA"/>
</dbReference>
<dbReference type="SUPFAM" id="SSF54534">
    <property type="entry name" value="FKBP-like"/>
    <property type="match status" value="1"/>
</dbReference>
<evidence type="ECO:0000256" key="3">
    <source>
        <dbReference type="ARBA" id="ARBA00006577"/>
    </source>
</evidence>
<reference evidence="11 12" key="2">
    <citation type="journal article" date="2008" name="Int. J. Syst. Evol. Microbiol.">
        <title>Methanocella paludicola gen. nov., sp. nov., a methane-producing archaeon, the first isolate of the lineage 'Rice Cluster I', and proposal of the new archaeal order Methanocellales ord. nov.</title>
        <authorList>
            <person name="Sakai S."/>
            <person name="Imachi H."/>
            <person name="Hanada S."/>
            <person name="Ohashi A."/>
            <person name="Harada H."/>
            <person name="Kamagata Y."/>
        </authorList>
    </citation>
    <scope>NUCLEOTIDE SEQUENCE [LARGE SCALE GENOMIC DNA]</scope>
    <source>
        <strain evidence="12">DSM 17711 / JCM 13418 / NBRC 101707 / SANAE</strain>
    </source>
</reference>
<keyword evidence="6" id="KW-0143">Chaperone</keyword>
<keyword evidence="7 8" id="KW-0413">Isomerase</keyword>
<dbReference type="PANTHER" id="PTHR47861">
    <property type="entry name" value="FKBP-TYPE PEPTIDYL-PROLYL CIS-TRANS ISOMERASE SLYD"/>
    <property type="match status" value="1"/>
</dbReference>
<comment type="similarity">
    <text evidence="3 9">Belongs to the FKBP-type PPIase family.</text>
</comment>
<reference evidence="11 12" key="1">
    <citation type="journal article" date="2007" name="Appl. Environ. Microbiol.">
        <title>Isolation of key methanogens for global methane emission from rice paddy fields: a novel isolate affiliated with the clone cluster rice cluster I.</title>
        <authorList>
            <person name="Sakai S."/>
            <person name="Imachi H."/>
            <person name="Sekiguchi Y."/>
            <person name="Ohashi A."/>
            <person name="Harada H."/>
            <person name="Kamagata Y."/>
        </authorList>
    </citation>
    <scope>NUCLEOTIDE SEQUENCE [LARGE SCALE GENOMIC DNA]</scope>
    <source>
        <strain evidence="12">DSM 17711 / JCM 13418 / NBRC 101707 / SANAE</strain>
    </source>
</reference>
<dbReference type="Gene3D" id="3.10.50.40">
    <property type="match status" value="1"/>
</dbReference>
<dbReference type="Proteomes" id="UP000001882">
    <property type="component" value="Chromosome"/>
</dbReference>
<dbReference type="eggNOG" id="arCOG00981">
    <property type="taxonomic scope" value="Archaea"/>
</dbReference>
<evidence type="ECO:0000313" key="11">
    <source>
        <dbReference type="EMBL" id="BAI62183.1"/>
    </source>
</evidence>
<dbReference type="GO" id="GO:0003755">
    <property type="term" value="F:peptidyl-prolyl cis-trans isomerase activity"/>
    <property type="evidence" value="ECO:0007669"/>
    <property type="project" value="UniProtKB-UniRule"/>
</dbReference>
<evidence type="ECO:0000259" key="10">
    <source>
        <dbReference type="PROSITE" id="PS50059"/>
    </source>
</evidence>
<evidence type="ECO:0000313" key="12">
    <source>
        <dbReference type="Proteomes" id="UP000001882"/>
    </source>
</evidence>
<keyword evidence="4" id="KW-0963">Cytoplasm</keyword>
<dbReference type="PROSITE" id="PS51257">
    <property type="entry name" value="PROKAR_LIPOPROTEIN"/>
    <property type="match status" value="1"/>
</dbReference>
<comment type="catalytic activity">
    <reaction evidence="1 8 9">
        <text>[protein]-peptidylproline (omega=180) = [protein]-peptidylproline (omega=0)</text>
        <dbReference type="Rhea" id="RHEA:16237"/>
        <dbReference type="Rhea" id="RHEA-COMP:10747"/>
        <dbReference type="Rhea" id="RHEA-COMP:10748"/>
        <dbReference type="ChEBI" id="CHEBI:83833"/>
        <dbReference type="ChEBI" id="CHEBI:83834"/>
        <dbReference type="EC" id="5.2.1.8"/>
    </reaction>
</comment>
<reference evidence="12" key="3">
    <citation type="journal article" date="2011" name="PLoS ONE">
        <title>Genome sequence of a mesophilic hydrogenotrophic methanogen Methanocella paludicola, the first cultivated representative of the order Methanocellales.</title>
        <authorList>
            <person name="Sakai S."/>
            <person name="Takaki Y."/>
            <person name="Shimamura S."/>
            <person name="Sekine M."/>
            <person name="Tajima T."/>
            <person name="Kosugi H."/>
            <person name="Ichikawa N."/>
            <person name="Tasumi E."/>
            <person name="Hiraki A.T."/>
            <person name="Shimizu A."/>
            <person name="Kato Y."/>
            <person name="Nishiko R."/>
            <person name="Mori K."/>
            <person name="Fujita N."/>
            <person name="Imachi H."/>
            <person name="Takai K."/>
        </authorList>
    </citation>
    <scope>NUCLEOTIDE SEQUENCE [LARGE SCALE GENOMIC DNA]</scope>
    <source>
        <strain evidence="12">DSM 17711 / JCM 13418 / NBRC 101707 / SANAE</strain>
    </source>
</reference>
<comment type="subcellular location">
    <subcellularLocation>
        <location evidence="2">Cytoplasm</location>
    </subcellularLocation>
</comment>
<evidence type="ECO:0000256" key="4">
    <source>
        <dbReference type="ARBA" id="ARBA00022490"/>
    </source>
</evidence>
<proteinExistence type="inferred from homology"/>
<evidence type="ECO:0000256" key="5">
    <source>
        <dbReference type="ARBA" id="ARBA00023110"/>
    </source>
</evidence>
<dbReference type="SMR" id="D1Z0G1"/>
<dbReference type="GO" id="GO:0005737">
    <property type="term" value="C:cytoplasm"/>
    <property type="evidence" value="ECO:0007669"/>
    <property type="project" value="UniProtKB-SubCell"/>
</dbReference>
<keyword evidence="5 8" id="KW-0697">Rotamase</keyword>
<dbReference type="InterPro" id="IPR001179">
    <property type="entry name" value="PPIase_FKBP_dom"/>
</dbReference>
<dbReference type="GO" id="GO:0042026">
    <property type="term" value="P:protein refolding"/>
    <property type="evidence" value="ECO:0007669"/>
    <property type="project" value="UniProtKB-ARBA"/>
</dbReference>
<evidence type="ECO:0000256" key="9">
    <source>
        <dbReference type="RuleBase" id="RU003915"/>
    </source>
</evidence>
<evidence type="ECO:0000256" key="6">
    <source>
        <dbReference type="ARBA" id="ARBA00023186"/>
    </source>
</evidence>
<accession>D1Z0G1</accession>
<evidence type="ECO:0000256" key="7">
    <source>
        <dbReference type="ARBA" id="ARBA00023235"/>
    </source>
</evidence>
<dbReference type="InParanoid" id="D1Z0G1"/>
<evidence type="ECO:0000256" key="1">
    <source>
        <dbReference type="ARBA" id="ARBA00000971"/>
    </source>
</evidence>
<dbReference type="InterPro" id="IPR046357">
    <property type="entry name" value="PPIase_dom_sf"/>
</dbReference>
<dbReference type="AlphaFoldDB" id="D1Z0G1"/>
<dbReference type="PANTHER" id="PTHR47861:SF3">
    <property type="entry name" value="FKBP-TYPE PEPTIDYL-PROLYL CIS-TRANS ISOMERASE SLYD"/>
    <property type="match status" value="1"/>
</dbReference>
<keyword evidence="12" id="KW-1185">Reference proteome</keyword>
<gene>
    <name evidence="11" type="ordered locus">MCP_2111</name>
</gene>